<feature type="compositionally biased region" description="Basic and acidic residues" evidence="1">
    <location>
        <begin position="168"/>
        <end position="179"/>
    </location>
</feature>
<evidence type="ECO:0000313" key="5">
    <source>
        <dbReference type="Proteomes" id="UP000270094"/>
    </source>
</evidence>
<accession>A0A3P7LBC4</accession>
<evidence type="ECO:0000313" key="4">
    <source>
        <dbReference type="EMBL" id="VDM76562.1"/>
    </source>
</evidence>
<dbReference type="OrthoDB" id="5857790at2759"/>
<keyword evidence="3" id="KW-0732">Signal</keyword>
<keyword evidence="5" id="KW-1185">Reference proteome</keyword>
<feature type="chain" id="PRO_5018141874" evidence="3">
    <location>
        <begin position="21"/>
        <end position="179"/>
    </location>
</feature>
<evidence type="ECO:0000256" key="3">
    <source>
        <dbReference type="SAM" id="SignalP"/>
    </source>
</evidence>
<dbReference type="AlphaFoldDB" id="A0A3P7LBC4"/>
<keyword evidence="2" id="KW-0812">Transmembrane</keyword>
<gene>
    <name evidence="4" type="ORF">SVUK_LOCUS11560</name>
</gene>
<evidence type="ECO:0000256" key="1">
    <source>
        <dbReference type="SAM" id="MobiDB-lite"/>
    </source>
</evidence>
<reference evidence="4 5" key="1">
    <citation type="submission" date="2018-11" db="EMBL/GenBank/DDBJ databases">
        <authorList>
            <consortium name="Pathogen Informatics"/>
        </authorList>
    </citation>
    <scope>NUCLEOTIDE SEQUENCE [LARGE SCALE GENOMIC DNA]</scope>
</reference>
<name>A0A3P7LBC4_STRVU</name>
<feature type="signal peptide" evidence="3">
    <location>
        <begin position="1"/>
        <end position="20"/>
    </location>
</feature>
<keyword evidence="2" id="KW-0472">Membrane</keyword>
<feature type="region of interest" description="Disordered" evidence="1">
    <location>
        <begin position="145"/>
        <end position="179"/>
    </location>
</feature>
<proteinExistence type="predicted"/>
<evidence type="ECO:0000256" key="2">
    <source>
        <dbReference type="SAM" id="Phobius"/>
    </source>
</evidence>
<feature type="compositionally biased region" description="Basic and acidic residues" evidence="1">
    <location>
        <begin position="145"/>
        <end position="155"/>
    </location>
</feature>
<dbReference type="Proteomes" id="UP000270094">
    <property type="component" value="Unassembled WGS sequence"/>
</dbReference>
<organism evidence="4 5">
    <name type="scientific">Strongylus vulgaris</name>
    <name type="common">Blood worm</name>
    <dbReference type="NCBI Taxonomy" id="40348"/>
    <lineage>
        <taxon>Eukaryota</taxon>
        <taxon>Metazoa</taxon>
        <taxon>Ecdysozoa</taxon>
        <taxon>Nematoda</taxon>
        <taxon>Chromadorea</taxon>
        <taxon>Rhabditida</taxon>
        <taxon>Rhabditina</taxon>
        <taxon>Rhabditomorpha</taxon>
        <taxon>Strongyloidea</taxon>
        <taxon>Strongylidae</taxon>
        <taxon>Strongylus</taxon>
    </lineage>
</organism>
<sequence length="179" mass="20408">MAASFVLARIMSNMIWQGDAQCPPCTLLFTLCTWPKFTAICWTDHNMVYFALAPFVRSLVVSLFYHGGVVGFVVSTIWFLAALLYFWGLYITSKALTYITTHYRGYDDVDPERVQFIEQMLRDMIDEIKQKELDIAAGAILSAEEAKTTKDDLSKNTKRKATSIQQPKDGRQDEKSKVE</sequence>
<protein>
    <submittedName>
        <fullName evidence="4">Uncharacterized protein</fullName>
    </submittedName>
</protein>
<keyword evidence="2" id="KW-1133">Transmembrane helix</keyword>
<feature type="transmembrane region" description="Helical" evidence="2">
    <location>
        <begin position="63"/>
        <end position="87"/>
    </location>
</feature>
<dbReference type="EMBL" id="UYYB01097241">
    <property type="protein sequence ID" value="VDM76562.1"/>
    <property type="molecule type" value="Genomic_DNA"/>
</dbReference>